<feature type="transmembrane region" description="Helical" evidence="8">
    <location>
        <begin position="229"/>
        <end position="252"/>
    </location>
</feature>
<feature type="transmembrane region" description="Helical" evidence="8">
    <location>
        <begin position="73"/>
        <end position="100"/>
    </location>
</feature>
<feature type="compositionally biased region" description="Acidic residues" evidence="7">
    <location>
        <begin position="39"/>
        <end position="50"/>
    </location>
</feature>
<evidence type="ECO:0000256" key="6">
    <source>
        <dbReference type="ARBA" id="ARBA00023136"/>
    </source>
</evidence>
<dbReference type="PANTHER" id="PTHR23514">
    <property type="entry name" value="BYPASS OF STOP CODON PROTEIN 6"/>
    <property type="match status" value="1"/>
</dbReference>
<feature type="transmembrane region" description="Helical" evidence="8">
    <location>
        <begin position="345"/>
        <end position="364"/>
    </location>
</feature>
<feature type="compositionally biased region" description="Polar residues" evidence="7">
    <location>
        <begin position="1"/>
        <end position="13"/>
    </location>
</feature>
<dbReference type="GO" id="GO:0022857">
    <property type="term" value="F:transmembrane transporter activity"/>
    <property type="evidence" value="ECO:0007669"/>
    <property type="project" value="InterPro"/>
</dbReference>
<feature type="transmembrane region" description="Helical" evidence="8">
    <location>
        <begin position="196"/>
        <end position="217"/>
    </location>
</feature>
<comment type="caution">
    <text evidence="10">The sequence shown here is derived from an EMBL/GenBank/DDBJ whole genome shotgun (WGS) entry which is preliminary data.</text>
</comment>
<dbReference type="InterPro" id="IPR020846">
    <property type="entry name" value="MFS_dom"/>
</dbReference>
<feature type="transmembrane region" description="Helical" evidence="8">
    <location>
        <begin position="106"/>
        <end position="128"/>
    </location>
</feature>
<feature type="domain" description="Major facilitator superfamily (MFS) profile" evidence="9">
    <location>
        <begin position="75"/>
        <end position="459"/>
    </location>
</feature>
<dbReference type="FunFam" id="1.20.1250.20:FF:000286">
    <property type="entry name" value="MFS efflux transporter"/>
    <property type="match status" value="1"/>
</dbReference>
<dbReference type="Pfam" id="PF07690">
    <property type="entry name" value="MFS_1"/>
    <property type="match status" value="1"/>
</dbReference>
<feature type="transmembrane region" description="Helical" evidence="8">
    <location>
        <begin position="279"/>
        <end position="301"/>
    </location>
</feature>
<evidence type="ECO:0000313" key="10">
    <source>
        <dbReference type="EMBL" id="TWU75606.1"/>
    </source>
</evidence>
<protein>
    <recommendedName>
        <fullName evidence="9">Major facilitator superfamily (MFS) profile domain-containing protein</fullName>
    </recommendedName>
</protein>
<keyword evidence="3" id="KW-0813">Transport</keyword>
<dbReference type="GO" id="GO:0016020">
    <property type="term" value="C:membrane"/>
    <property type="evidence" value="ECO:0007669"/>
    <property type="project" value="TreeGrafter"/>
</dbReference>
<organism evidence="10 11">
    <name type="scientific">Metarhizium rileyi (strain RCEF 4871)</name>
    <name type="common">Nomuraea rileyi</name>
    <dbReference type="NCBI Taxonomy" id="1649241"/>
    <lineage>
        <taxon>Eukaryota</taxon>
        <taxon>Fungi</taxon>
        <taxon>Dikarya</taxon>
        <taxon>Ascomycota</taxon>
        <taxon>Pezizomycotina</taxon>
        <taxon>Sordariomycetes</taxon>
        <taxon>Hypocreomycetidae</taxon>
        <taxon>Hypocreales</taxon>
        <taxon>Clavicipitaceae</taxon>
        <taxon>Metarhizium</taxon>
    </lineage>
</organism>
<dbReference type="InterPro" id="IPR011701">
    <property type="entry name" value="MFS"/>
</dbReference>
<dbReference type="Gene3D" id="1.20.1250.20">
    <property type="entry name" value="MFS general substrate transporter like domains"/>
    <property type="match status" value="2"/>
</dbReference>
<keyword evidence="5 8" id="KW-1133">Transmembrane helix</keyword>
<dbReference type="GO" id="GO:0012505">
    <property type="term" value="C:endomembrane system"/>
    <property type="evidence" value="ECO:0007669"/>
    <property type="project" value="UniProtKB-SubCell"/>
</dbReference>
<gene>
    <name evidence="10" type="ORF">ED733_006768</name>
</gene>
<comment type="similarity">
    <text evidence="2">Belongs to the major facilitator superfamily.</text>
</comment>
<evidence type="ECO:0000256" key="2">
    <source>
        <dbReference type="ARBA" id="ARBA00008335"/>
    </source>
</evidence>
<dbReference type="Proteomes" id="UP000317257">
    <property type="component" value="Unassembled WGS sequence"/>
</dbReference>
<evidence type="ECO:0000256" key="7">
    <source>
        <dbReference type="SAM" id="MobiDB-lite"/>
    </source>
</evidence>
<accession>A0A5C6GHF4</accession>
<name>A0A5C6GHF4_METRR</name>
<dbReference type="PANTHER" id="PTHR23514:SF3">
    <property type="entry name" value="BYPASS OF STOP CODON PROTEIN 6"/>
    <property type="match status" value="1"/>
</dbReference>
<keyword evidence="4 8" id="KW-0812">Transmembrane</keyword>
<dbReference type="EMBL" id="SBHS01000007">
    <property type="protein sequence ID" value="TWU75606.1"/>
    <property type="molecule type" value="Genomic_DNA"/>
</dbReference>
<dbReference type="InterPro" id="IPR036259">
    <property type="entry name" value="MFS_trans_sf"/>
</dbReference>
<dbReference type="InterPro" id="IPR051788">
    <property type="entry name" value="MFS_Transporter"/>
</dbReference>
<dbReference type="AlphaFoldDB" id="A0A5C6GHF4"/>
<evidence type="ECO:0000259" key="9">
    <source>
        <dbReference type="PROSITE" id="PS50850"/>
    </source>
</evidence>
<evidence type="ECO:0000256" key="1">
    <source>
        <dbReference type="ARBA" id="ARBA00004127"/>
    </source>
</evidence>
<evidence type="ECO:0000256" key="8">
    <source>
        <dbReference type="SAM" id="Phobius"/>
    </source>
</evidence>
<comment type="subcellular location">
    <subcellularLocation>
        <location evidence="1">Endomembrane system</location>
        <topology evidence="1">Multi-pass membrane protein</topology>
    </subcellularLocation>
</comment>
<evidence type="ECO:0000313" key="11">
    <source>
        <dbReference type="Proteomes" id="UP000317257"/>
    </source>
</evidence>
<keyword evidence="6 8" id="KW-0472">Membrane</keyword>
<dbReference type="PROSITE" id="PS50850">
    <property type="entry name" value="MFS"/>
    <property type="match status" value="1"/>
</dbReference>
<dbReference type="FunFam" id="1.20.1250.20:FF:000308">
    <property type="entry name" value="MFS efflux transporter"/>
    <property type="match status" value="1"/>
</dbReference>
<feature type="transmembrane region" description="Helical" evidence="8">
    <location>
        <begin position="313"/>
        <end position="333"/>
    </location>
</feature>
<evidence type="ECO:0000256" key="3">
    <source>
        <dbReference type="ARBA" id="ARBA00022448"/>
    </source>
</evidence>
<feature type="transmembrane region" description="Helical" evidence="8">
    <location>
        <begin position="433"/>
        <end position="453"/>
    </location>
</feature>
<evidence type="ECO:0000256" key="4">
    <source>
        <dbReference type="ARBA" id="ARBA00022692"/>
    </source>
</evidence>
<feature type="transmembrane region" description="Helical" evidence="8">
    <location>
        <begin position="404"/>
        <end position="427"/>
    </location>
</feature>
<feature type="compositionally biased region" description="Basic and acidic residues" evidence="7">
    <location>
        <begin position="14"/>
        <end position="26"/>
    </location>
</feature>
<dbReference type="SUPFAM" id="SSF103473">
    <property type="entry name" value="MFS general substrate transporter"/>
    <property type="match status" value="1"/>
</dbReference>
<reference evidence="11" key="1">
    <citation type="submission" date="2018-12" db="EMBL/GenBank/DDBJ databases">
        <title>The complete genome of Metarhizium rileyi, a key fungal pathogen of Lepidoptera.</title>
        <authorList>
            <person name="Binneck E."/>
            <person name="Lastra C.C.L."/>
            <person name="Sosa-Gomez D.R."/>
        </authorList>
    </citation>
    <scope>NUCLEOTIDE SEQUENCE [LARGE SCALE GENOMIC DNA]</scope>
    <source>
        <strain evidence="11">Cep018-CH2</strain>
    </source>
</reference>
<proteinExistence type="inferred from homology"/>
<feature type="region of interest" description="Disordered" evidence="7">
    <location>
        <begin position="1"/>
        <end position="50"/>
    </location>
</feature>
<sequence>MASPQLSQSVNRWTNDEEGRNLRETESAASSLLRHAEEGVESLDEGALEDDQEIMENDNNAPREDWNSPRINIYRYCGVNLSFFVMGMHDGCIGALLPYIEEYYDINHITVSTLFLVPFLGYVTAALSNNWIHYQVGQRGIAFLGPLFRLIGYVPIVFRPPFPLLPILFMCTGFGSGIEDSAYNAWVGNMHQTNELLGIIHGAFGLGATTAPIISSAMVARMKMPWYSFYYVFIVIVCIELAFGLWAFWGATGAAYRRKLRKGGSAGGASTATVLREPITWLMAIFLLFYAGAEVSLGGWIPTFMMEERHADGFVAGVTATLFWLGLSLGRIVLGFVTGRVGERLAITVYLALCIAFQLAYWLIPTIAGAMSFVTFLGFFLGPLFPAAIAISTKLLPTEYHVSAIGFSSAIGGGGAAVLPFAVGAIAEGHGVGVLQPIILAVLALLIGIWTCLPRRERTG</sequence>
<evidence type="ECO:0000256" key="5">
    <source>
        <dbReference type="ARBA" id="ARBA00022989"/>
    </source>
</evidence>
<feature type="transmembrane region" description="Helical" evidence="8">
    <location>
        <begin position="370"/>
        <end position="392"/>
    </location>
</feature>